<dbReference type="Proteomes" id="UP000233654">
    <property type="component" value="Unassembled WGS sequence"/>
</dbReference>
<evidence type="ECO:0000256" key="3">
    <source>
        <dbReference type="ARBA" id="ARBA00022763"/>
    </source>
</evidence>
<dbReference type="PANTHER" id="PTHR47964">
    <property type="entry name" value="ATP-DEPENDENT DNA HELICASE HOMOLOG RECG, CHLOROPLASTIC"/>
    <property type="match status" value="1"/>
</dbReference>
<evidence type="ECO:0000313" key="13">
    <source>
        <dbReference type="Proteomes" id="UP000233654"/>
    </source>
</evidence>
<dbReference type="InterPro" id="IPR027417">
    <property type="entry name" value="P-loop_NTPase"/>
</dbReference>
<dbReference type="SUPFAM" id="SSF141259">
    <property type="entry name" value="CarD-like"/>
    <property type="match status" value="1"/>
</dbReference>
<dbReference type="InterPro" id="IPR014001">
    <property type="entry name" value="Helicase_ATP-bd"/>
</dbReference>
<dbReference type="SUPFAM" id="SSF143517">
    <property type="entry name" value="TRCF domain-like"/>
    <property type="match status" value="1"/>
</dbReference>
<comment type="function">
    <text evidence="9">Couples transcription and DNA repair by recognizing RNA polymerase (RNAP) stalled at DNA lesions. Mediates ATP-dependent release of RNAP and its truncated transcript from the DNA, and recruitment of nucleotide excision repair machinery to the damaged site.</text>
</comment>
<evidence type="ECO:0000256" key="4">
    <source>
        <dbReference type="ARBA" id="ARBA00022801"/>
    </source>
</evidence>
<keyword evidence="8 9" id="KW-0234">DNA repair</keyword>
<dbReference type="AlphaFoldDB" id="A0A2N3G5V4"/>
<comment type="caution">
    <text evidence="12">The sequence shown here is derived from an EMBL/GenBank/DDBJ whole genome shotgun (WGS) entry which is preliminary data.</text>
</comment>
<dbReference type="InterPro" id="IPR011545">
    <property type="entry name" value="DEAD/DEAH_box_helicase_dom"/>
</dbReference>
<comment type="similarity">
    <text evidence="9">In the N-terminal section; belongs to the UvrB family.</text>
</comment>
<dbReference type="Pfam" id="PF00271">
    <property type="entry name" value="Helicase_C"/>
    <property type="match status" value="1"/>
</dbReference>
<evidence type="ECO:0000256" key="9">
    <source>
        <dbReference type="HAMAP-Rule" id="MF_00969"/>
    </source>
</evidence>
<reference evidence="12 13" key="1">
    <citation type="journal article" date="2017" name="ISME J.">
        <title>Potential for microbial H2 and metal transformations associated with novel bacteria and archaea in deep terrestrial subsurface sediments.</title>
        <authorList>
            <person name="Hernsdorf A.W."/>
            <person name="Amano Y."/>
            <person name="Miyakawa K."/>
            <person name="Ise K."/>
            <person name="Suzuki Y."/>
            <person name="Anantharaman K."/>
            <person name="Probst A."/>
            <person name="Burstein D."/>
            <person name="Thomas B.C."/>
            <person name="Banfield J.F."/>
        </authorList>
    </citation>
    <scope>NUCLEOTIDE SEQUENCE [LARGE SCALE GENOMIC DNA]</scope>
    <source>
        <strain evidence="12">HGW-Actinobacteria-3</strain>
    </source>
</reference>
<dbReference type="PANTHER" id="PTHR47964:SF1">
    <property type="entry name" value="ATP-DEPENDENT DNA HELICASE HOMOLOG RECG, CHLOROPLASTIC"/>
    <property type="match status" value="1"/>
</dbReference>
<keyword evidence="2 9" id="KW-0547">Nucleotide-binding</keyword>
<evidence type="ECO:0000259" key="11">
    <source>
        <dbReference type="PROSITE" id="PS51194"/>
    </source>
</evidence>
<proteinExistence type="inferred from homology"/>
<dbReference type="SMART" id="SM00487">
    <property type="entry name" value="DEXDc"/>
    <property type="match status" value="1"/>
</dbReference>
<organism evidence="12 13">
    <name type="scientific">Candidatus Anoxymicrobium japonicum</name>
    <dbReference type="NCBI Taxonomy" id="2013648"/>
    <lineage>
        <taxon>Bacteria</taxon>
        <taxon>Bacillati</taxon>
        <taxon>Actinomycetota</taxon>
        <taxon>Candidatus Geothermincolia</taxon>
        <taxon>Candidatus Geothermincolales</taxon>
        <taxon>Candidatus Anoxymicrobiaceae</taxon>
        <taxon>Candidatus Anoxymicrobium</taxon>
    </lineage>
</organism>
<dbReference type="GO" id="GO:0005737">
    <property type="term" value="C:cytoplasm"/>
    <property type="evidence" value="ECO:0007669"/>
    <property type="project" value="UniProtKB-SubCell"/>
</dbReference>
<protein>
    <recommendedName>
        <fullName evidence="9">Transcription-repair-coupling factor</fullName>
        <shortName evidence="9">TRCF</shortName>
        <ecNumber evidence="9">3.6.4.-</ecNumber>
    </recommendedName>
</protein>
<dbReference type="Gene3D" id="2.40.10.170">
    <property type="match status" value="1"/>
</dbReference>
<dbReference type="GO" id="GO:0006355">
    <property type="term" value="P:regulation of DNA-templated transcription"/>
    <property type="evidence" value="ECO:0007669"/>
    <property type="project" value="UniProtKB-UniRule"/>
</dbReference>
<dbReference type="InterPro" id="IPR036101">
    <property type="entry name" value="CarD-like/TRCF_RID_sf"/>
</dbReference>
<dbReference type="PROSITE" id="PS51194">
    <property type="entry name" value="HELICASE_CTER"/>
    <property type="match status" value="1"/>
</dbReference>
<keyword evidence="3 9" id="KW-0227">DNA damage</keyword>
<dbReference type="GO" id="GO:0000716">
    <property type="term" value="P:transcription-coupled nucleotide-excision repair, DNA damage recognition"/>
    <property type="evidence" value="ECO:0007669"/>
    <property type="project" value="UniProtKB-UniRule"/>
</dbReference>
<evidence type="ECO:0000256" key="8">
    <source>
        <dbReference type="ARBA" id="ARBA00023204"/>
    </source>
</evidence>
<sequence>MRRSCKWRCDRVVLGEYGEEAERSRRGCSGVRPDVLEARAREFMSKAGLEPPDEPVLSRWGTIVAAETFGAPEAGELEFPGAAAREFRGDLTAAVRNWNDLMSSGNDVFLLLDGKAQVERIHELWLESSGGKGAPRAGVGALQRGFSIPELKLSLFTSSDLLGAREKQRRPRRVSSGTPVVSYAELEVNGYAVHMDQGIGIYRGLVSREVMGVTREYLFLEYAGGDKLYVPTTQLGKVQRYVGGENPKVHRLRARDWARSRAAARRSASKTARGLLQLYMERKSARGFAFSPDEPWQRELEDGFPYEDTPDQARAVVEVKADMESESVMDRLICGDVGYGKTEVAVRAAMKSVLDSRQVALLAPTTILARQHYETFRERFDPFGVKVEMLSRFLSRKEQESIARQARHGEIDILIGTHRMLQKDVAFKTLGLFIVDEEQKFGVAHKERLRRRYRDVDTLTLTATPIPRTLQMSLSGIRDISIIDTPPEDRRPVVTYVGEFDMKLVRRAVNYEIARGGQVFYVHNRIASIRHVAETLRHAFPEMSIAIGHGQMDEDELERVMLEFADGAHEVLVCTTIIESGLDLPNVNTLIVDRADLLGLAQMYQIRGRVGRSRVRAYAYMFYPRRDTLSDTAVARLATINEMTPLGSGMRVAQRDLEIRGAGSLLGAEQSGQIEAVGFELYCELLKEAVEILKGETPEATIPEAVVELPVDAYIPDDYIADQEIRVEEYRRLIVAGKSGTIDEFAIEIEDRFGEAPVPVKQLLEVERLKRNAARAGIVSITMKKNELKLEFDEEEERAMTMAASFAQREGIVGEGCVYTDSESWTIYLKLRFEEAHKRQELLLKWLKSTIDDIIMTGETISGAQR</sequence>
<dbReference type="GO" id="GO:0003678">
    <property type="term" value="F:DNA helicase activity"/>
    <property type="evidence" value="ECO:0007669"/>
    <property type="project" value="TreeGrafter"/>
</dbReference>
<dbReference type="InterPro" id="IPR001650">
    <property type="entry name" value="Helicase_C-like"/>
</dbReference>
<evidence type="ECO:0000256" key="2">
    <source>
        <dbReference type="ARBA" id="ARBA00022741"/>
    </source>
</evidence>
<dbReference type="InterPro" id="IPR005118">
    <property type="entry name" value="TRCF_C"/>
</dbReference>
<dbReference type="InterPro" id="IPR037235">
    <property type="entry name" value="TRCF-like_C_D7"/>
</dbReference>
<evidence type="ECO:0000256" key="7">
    <source>
        <dbReference type="ARBA" id="ARBA00023125"/>
    </source>
</evidence>
<evidence type="ECO:0000259" key="10">
    <source>
        <dbReference type="PROSITE" id="PS51192"/>
    </source>
</evidence>
<dbReference type="EMBL" id="PHEX01000038">
    <property type="protein sequence ID" value="PKQ28002.1"/>
    <property type="molecule type" value="Genomic_DNA"/>
</dbReference>
<dbReference type="Gene3D" id="3.40.50.300">
    <property type="entry name" value="P-loop containing nucleotide triphosphate hydrolases"/>
    <property type="match status" value="2"/>
</dbReference>
<dbReference type="GO" id="GO:0016787">
    <property type="term" value="F:hydrolase activity"/>
    <property type="evidence" value="ECO:0007669"/>
    <property type="project" value="UniProtKB-KW"/>
</dbReference>
<dbReference type="Pfam" id="PF00270">
    <property type="entry name" value="DEAD"/>
    <property type="match status" value="1"/>
</dbReference>
<feature type="domain" description="Helicase C-terminal" evidence="11">
    <location>
        <begin position="503"/>
        <end position="658"/>
    </location>
</feature>
<keyword evidence="4 9" id="KW-0378">Hydrolase</keyword>
<name>A0A2N3G5V4_9ACTN</name>
<evidence type="ECO:0000313" key="12">
    <source>
        <dbReference type="EMBL" id="PKQ28002.1"/>
    </source>
</evidence>
<feature type="domain" description="Helicase ATP-binding" evidence="10">
    <location>
        <begin position="322"/>
        <end position="483"/>
    </location>
</feature>
<dbReference type="Pfam" id="PF03461">
    <property type="entry name" value="TRCF"/>
    <property type="match status" value="1"/>
</dbReference>
<dbReference type="InterPro" id="IPR047112">
    <property type="entry name" value="RecG/Mfd"/>
</dbReference>
<dbReference type="GO" id="GO:0005524">
    <property type="term" value="F:ATP binding"/>
    <property type="evidence" value="ECO:0007669"/>
    <property type="project" value="UniProtKB-UniRule"/>
</dbReference>
<dbReference type="HAMAP" id="MF_00969">
    <property type="entry name" value="TRCF"/>
    <property type="match status" value="1"/>
</dbReference>
<comment type="similarity">
    <text evidence="9">In the C-terminal section; belongs to the helicase family. RecG subfamily.</text>
</comment>
<comment type="subcellular location">
    <subcellularLocation>
        <location evidence="9">Cytoplasm</location>
    </subcellularLocation>
</comment>
<keyword evidence="7 9" id="KW-0238">DNA-binding</keyword>
<dbReference type="SMART" id="SM00982">
    <property type="entry name" value="TRCF"/>
    <property type="match status" value="1"/>
</dbReference>
<dbReference type="InterPro" id="IPR004576">
    <property type="entry name" value="Mfd"/>
</dbReference>
<dbReference type="Pfam" id="PF02559">
    <property type="entry name" value="CarD_TRCF_RID"/>
    <property type="match status" value="1"/>
</dbReference>
<dbReference type="InterPro" id="IPR003711">
    <property type="entry name" value="CarD-like/TRCF_RID"/>
</dbReference>
<dbReference type="NCBIfam" id="TIGR00580">
    <property type="entry name" value="mfd"/>
    <property type="match status" value="1"/>
</dbReference>
<gene>
    <name evidence="9 12" type="primary">mfd</name>
    <name evidence="12" type="ORF">CVT63_05065</name>
</gene>
<accession>A0A2N3G5V4</accession>
<dbReference type="PROSITE" id="PS51192">
    <property type="entry name" value="HELICASE_ATP_BIND_1"/>
    <property type="match status" value="1"/>
</dbReference>
<dbReference type="SUPFAM" id="SSF52540">
    <property type="entry name" value="P-loop containing nucleoside triphosphate hydrolases"/>
    <property type="match status" value="3"/>
</dbReference>
<dbReference type="EC" id="3.6.4.-" evidence="9"/>
<dbReference type="CDD" id="cd17991">
    <property type="entry name" value="DEXHc_TRCF"/>
    <property type="match status" value="1"/>
</dbReference>
<dbReference type="SMART" id="SM01058">
    <property type="entry name" value="CarD_TRCF"/>
    <property type="match status" value="1"/>
</dbReference>
<keyword evidence="6 9" id="KW-0067">ATP-binding</keyword>
<keyword evidence="1 9" id="KW-0963">Cytoplasm</keyword>
<evidence type="ECO:0000256" key="6">
    <source>
        <dbReference type="ARBA" id="ARBA00022840"/>
    </source>
</evidence>
<dbReference type="Gene3D" id="3.90.1150.50">
    <property type="entry name" value="Transcription-repair-coupling factor, D7 domain"/>
    <property type="match status" value="1"/>
</dbReference>
<keyword evidence="5" id="KW-0347">Helicase</keyword>
<dbReference type="SMART" id="SM00490">
    <property type="entry name" value="HELICc"/>
    <property type="match status" value="1"/>
</dbReference>
<evidence type="ECO:0000256" key="1">
    <source>
        <dbReference type="ARBA" id="ARBA00022490"/>
    </source>
</evidence>
<dbReference type="GO" id="GO:0003684">
    <property type="term" value="F:damaged DNA binding"/>
    <property type="evidence" value="ECO:0007669"/>
    <property type="project" value="InterPro"/>
</dbReference>
<evidence type="ECO:0000256" key="5">
    <source>
        <dbReference type="ARBA" id="ARBA00022806"/>
    </source>
</evidence>